<feature type="transmembrane region" description="Helical" evidence="6">
    <location>
        <begin position="233"/>
        <end position="255"/>
    </location>
</feature>
<accession>J4HUG9</accession>
<dbReference type="AlphaFoldDB" id="J4HUG9"/>
<dbReference type="PANTHER" id="PTHR13353:SF5">
    <property type="entry name" value="TRANSMEMBRANE PROTEIN 19"/>
    <property type="match status" value="1"/>
</dbReference>
<dbReference type="InParanoid" id="J4HUG9"/>
<dbReference type="PANTHER" id="PTHR13353">
    <property type="entry name" value="TRANSMEMBRANE PROTEIN 19"/>
    <property type="match status" value="1"/>
</dbReference>
<comment type="similarity">
    <text evidence="2">Belongs to the TMEM19 family.</text>
</comment>
<keyword evidence="5 6" id="KW-0472">Membrane</keyword>
<reference evidence="7 8" key="1">
    <citation type="journal article" date="2012" name="Appl. Environ. Microbiol.">
        <title>Short-read sequencing for genomic analysis of the brown rot fungus Fibroporia radiculosa.</title>
        <authorList>
            <person name="Tang J.D."/>
            <person name="Perkins A.D."/>
            <person name="Sonstegard T.S."/>
            <person name="Schroeder S.G."/>
            <person name="Burgess S.C."/>
            <person name="Diehl S.V."/>
        </authorList>
    </citation>
    <scope>NUCLEOTIDE SEQUENCE [LARGE SCALE GENOMIC DNA]</scope>
    <source>
        <strain evidence="7 8">TFFH 294</strain>
    </source>
</reference>
<evidence type="ECO:0000256" key="5">
    <source>
        <dbReference type="ARBA" id="ARBA00023136"/>
    </source>
</evidence>
<evidence type="ECO:0000256" key="1">
    <source>
        <dbReference type="ARBA" id="ARBA00004141"/>
    </source>
</evidence>
<evidence type="ECO:0000256" key="6">
    <source>
        <dbReference type="SAM" id="Phobius"/>
    </source>
</evidence>
<evidence type="ECO:0000256" key="2">
    <source>
        <dbReference type="ARBA" id="ARBA00009012"/>
    </source>
</evidence>
<protein>
    <recommendedName>
        <fullName evidence="9">Transmembrane protein 19</fullName>
    </recommendedName>
</protein>
<dbReference type="STRING" id="599839.J4HUG9"/>
<keyword evidence="4 6" id="KW-1133">Transmembrane helix</keyword>
<dbReference type="EMBL" id="HE796967">
    <property type="protein sequence ID" value="CCM00142.1"/>
    <property type="molecule type" value="Genomic_DNA"/>
</dbReference>
<evidence type="ECO:0008006" key="9">
    <source>
        <dbReference type="Google" id="ProtNLM"/>
    </source>
</evidence>
<feature type="transmembrane region" description="Helical" evidence="6">
    <location>
        <begin position="37"/>
        <end position="63"/>
    </location>
</feature>
<keyword evidence="3 6" id="KW-0812">Transmembrane</keyword>
<dbReference type="InterPro" id="IPR002794">
    <property type="entry name" value="DUF92_TMEM19"/>
</dbReference>
<dbReference type="Proteomes" id="UP000006352">
    <property type="component" value="Unassembled WGS sequence"/>
</dbReference>
<evidence type="ECO:0000313" key="7">
    <source>
        <dbReference type="EMBL" id="CCM00142.1"/>
    </source>
</evidence>
<sequence length="315" mass="33044">MFKFVLSDFPFIACSIAGFLAIHGLRKRSLSPSGAAAAFVVGFTMIAVPLHVFGASLVVFYLIGSRATKVGKQLKASLEEAHQEAGYRTAAQVLCNSASAFAASQLWSAFFVPGSVLGTILSNALSPQMPYDLVRWCPLTPPASASWSRPLLFMSLGHFACSLGDTLASELGILSRSPPILITTLKSVPPGTNGGMSVVGTLASIGGGLLMGLTFATSLLIESAACRAQWIDIVLQLATWSTIAGGLGSLLDSFLGATIQRTRYSNITKRILTDESGKPRSTDDIKVVSGYDILTNNQVNLLSSIVVALALGTLA</sequence>
<dbReference type="GeneID" id="24095053"/>
<dbReference type="OrthoDB" id="30881at2759"/>
<gene>
    <name evidence="7" type="ORF">FIBRA_02169</name>
</gene>
<evidence type="ECO:0000256" key="4">
    <source>
        <dbReference type="ARBA" id="ARBA00022989"/>
    </source>
</evidence>
<comment type="subcellular location">
    <subcellularLocation>
        <location evidence="1">Membrane</location>
        <topology evidence="1">Multi-pass membrane protein</topology>
    </subcellularLocation>
</comment>
<dbReference type="GO" id="GO:0016020">
    <property type="term" value="C:membrane"/>
    <property type="evidence" value="ECO:0007669"/>
    <property type="project" value="UniProtKB-SubCell"/>
</dbReference>
<name>J4HUG9_9APHY</name>
<proteinExistence type="inferred from homology"/>
<organism evidence="7 8">
    <name type="scientific">Fibroporia radiculosa</name>
    <dbReference type="NCBI Taxonomy" id="599839"/>
    <lineage>
        <taxon>Eukaryota</taxon>
        <taxon>Fungi</taxon>
        <taxon>Dikarya</taxon>
        <taxon>Basidiomycota</taxon>
        <taxon>Agaricomycotina</taxon>
        <taxon>Agaricomycetes</taxon>
        <taxon>Polyporales</taxon>
        <taxon>Fibroporiaceae</taxon>
        <taxon>Fibroporia</taxon>
    </lineage>
</organism>
<dbReference type="RefSeq" id="XP_012179425.1">
    <property type="nucleotide sequence ID" value="XM_012324035.1"/>
</dbReference>
<dbReference type="HOGENOM" id="CLU_036918_3_0_1"/>
<evidence type="ECO:0000313" key="8">
    <source>
        <dbReference type="Proteomes" id="UP000006352"/>
    </source>
</evidence>
<evidence type="ECO:0000256" key="3">
    <source>
        <dbReference type="ARBA" id="ARBA00022692"/>
    </source>
</evidence>
<dbReference type="Pfam" id="PF01940">
    <property type="entry name" value="DUF92"/>
    <property type="match status" value="1"/>
</dbReference>
<feature type="transmembrane region" description="Helical" evidence="6">
    <location>
        <begin position="196"/>
        <end position="221"/>
    </location>
</feature>
<keyword evidence="8" id="KW-1185">Reference proteome</keyword>
<feature type="transmembrane region" description="Helical" evidence="6">
    <location>
        <begin position="6"/>
        <end position="25"/>
    </location>
</feature>